<dbReference type="Pfam" id="PF12704">
    <property type="entry name" value="MacB_PCD"/>
    <property type="match status" value="2"/>
</dbReference>
<evidence type="ECO:0000256" key="3">
    <source>
        <dbReference type="ARBA" id="ARBA00022692"/>
    </source>
</evidence>
<dbReference type="EMBL" id="JACDQQ010001971">
    <property type="protein sequence ID" value="MBA0087371.1"/>
    <property type="molecule type" value="Genomic_DNA"/>
</dbReference>
<dbReference type="InterPro" id="IPR003838">
    <property type="entry name" value="ABC3_permease_C"/>
</dbReference>
<dbReference type="AlphaFoldDB" id="A0A7V8NTW8"/>
<organism evidence="10 11">
    <name type="scientific">Candidatus Acidiferrum panamense</name>
    <dbReference type="NCBI Taxonomy" id="2741543"/>
    <lineage>
        <taxon>Bacteria</taxon>
        <taxon>Pseudomonadati</taxon>
        <taxon>Acidobacteriota</taxon>
        <taxon>Terriglobia</taxon>
        <taxon>Candidatus Acidiferrales</taxon>
        <taxon>Candidatus Acidiferrum</taxon>
    </lineage>
</organism>
<reference evidence="10" key="1">
    <citation type="submission" date="2020-06" db="EMBL/GenBank/DDBJ databases">
        <title>Legume-microbial interactions unlock mineral nutrients during tropical forest succession.</title>
        <authorList>
            <person name="Epihov D.Z."/>
        </authorList>
    </citation>
    <scope>NUCLEOTIDE SEQUENCE [LARGE SCALE GENOMIC DNA]</scope>
    <source>
        <strain evidence="10">Pan2503</strain>
    </source>
</reference>
<evidence type="ECO:0000256" key="6">
    <source>
        <dbReference type="ARBA" id="ARBA00038076"/>
    </source>
</evidence>
<evidence type="ECO:0000256" key="7">
    <source>
        <dbReference type="SAM" id="Phobius"/>
    </source>
</evidence>
<feature type="transmembrane region" description="Helical" evidence="7">
    <location>
        <begin position="370"/>
        <end position="397"/>
    </location>
</feature>
<feature type="domain" description="MacB-like periplasmic core" evidence="9">
    <location>
        <begin position="556"/>
        <end position="745"/>
    </location>
</feature>
<keyword evidence="11" id="KW-1185">Reference proteome</keyword>
<comment type="similarity">
    <text evidence="6">Belongs to the ABC-4 integral membrane protein family.</text>
</comment>
<name>A0A7V8NTW8_9BACT</name>
<evidence type="ECO:0000259" key="9">
    <source>
        <dbReference type="Pfam" id="PF12704"/>
    </source>
</evidence>
<keyword evidence="5 7" id="KW-0472">Membrane</keyword>
<dbReference type="GO" id="GO:0005886">
    <property type="term" value="C:plasma membrane"/>
    <property type="evidence" value="ECO:0007669"/>
    <property type="project" value="UniProtKB-SubCell"/>
</dbReference>
<feature type="domain" description="ABC3 transporter permease C-terminal" evidence="8">
    <location>
        <begin position="784"/>
        <end position="896"/>
    </location>
</feature>
<feature type="transmembrane region" description="Helical" evidence="7">
    <location>
        <begin position="518"/>
        <end position="542"/>
    </location>
</feature>
<dbReference type="NCBIfam" id="TIGR03434">
    <property type="entry name" value="ADOP"/>
    <property type="match status" value="1"/>
</dbReference>
<feature type="transmembrane region" description="Helical" evidence="7">
    <location>
        <begin position="812"/>
        <end position="830"/>
    </location>
</feature>
<comment type="subcellular location">
    <subcellularLocation>
        <location evidence="1">Cell membrane</location>
        <topology evidence="1">Multi-pass membrane protein</topology>
    </subcellularLocation>
</comment>
<feature type="domain" description="MacB-like periplasmic core" evidence="9">
    <location>
        <begin position="105"/>
        <end position="334"/>
    </location>
</feature>
<evidence type="ECO:0000256" key="4">
    <source>
        <dbReference type="ARBA" id="ARBA00022989"/>
    </source>
</evidence>
<proteinExistence type="inferred from homology"/>
<feature type="transmembrane region" description="Helical" evidence="7">
    <location>
        <begin position="868"/>
        <end position="889"/>
    </location>
</feature>
<dbReference type="InterPro" id="IPR050250">
    <property type="entry name" value="Macrolide_Exporter_MacB"/>
</dbReference>
<keyword evidence="4 7" id="KW-1133">Transmembrane helix</keyword>
<gene>
    <name evidence="10" type="ORF">HRJ53_20495</name>
</gene>
<protein>
    <submittedName>
        <fullName evidence="10">ABC transporter permease</fullName>
    </submittedName>
</protein>
<dbReference type="PANTHER" id="PTHR30572:SF4">
    <property type="entry name" value="ABC TRANSPORTER PERMEASE YTRF"/>
    <property type="match status" value="1"/>
</dbReference>
<dbReference type="InterPro" id="IPR017800">
    <property type="entry name" value="ADOP"/>
</dbReference>
<feature type="transmembrane region" description="Helical" evidence="7">
    <location>
        <begin position="777"/>
        <end position="800"/>
    </location>
</feature>
<dbReference type="Proteomes" id="UP000567293">
    <property type="component" value="Unassembled WGS sequence"/>
</dbReference>
<dbReference type="PANTHER" id="PTHR30572">
    <property type="entry name" value="MEMBRANE COMPONENT OF TRANSPORTER-RELATED"/>
    <property type="match status" value="1"/>
</dbReference>
<evidence type="ECO:0000256" key="5">
    <source>
        <dbReference type="ARBA" id="ARBA00023136"/>
    </source>
</evidence>
<feature type="domain" description="ABC3 transporter permease C-terminal" evidence="8">
    <location>
        <begin position="379"/>
        <end position="498"/>
    </location>
</feature>
<dbReference type="InterPro" id="IPR025857">
    <property type="entry name" value="MacB_PCD"/>
</dbReference>
<evidence type="ECO:0000313" key="11">
    <source>
        <dbReference type="Proteomes" id="UP000567293"/>
    </source>
</evidence>
<feature type="transmembrane region" description="Helical" evidence="7">
    <location>
        <begin position="836"/>
        <end position="856"/>
    </location>
</feature>
<keyword evidence="2" id="KW-1003">Cell membrane</keyword>
<feature type="transmembrane region" description="Helical" evidence="7">
    <location>
        <begin position="429"/>
        <end position="451"/>
    </location>
</feature>
<dbReference type="Pfam" id="PF02687">
    <property type="entry name" value="FtsX"/>
    <property type="match status" value="2"/>
</dbReference>
<evidence type="ECO:0000256" key="2">
    <source>
        <dbReference type="ARBA" id="ARBA00022475"/>
    </source>
</evidence>
<accession>A0A7V8NTW8</accession>
<sequence length="904" mass="97513">MPEWELEIRKHLAGLNLRPEREAEIIEELSDHLQQSYEDLGAEGAGQVLAEIDWRNLVPELQASARTPERGLVAEGATPSGHLFSDFAKDLHFALRMLRKSPGFTAVAMLTLALGIGANTAVFTVVDSLILNPLPVEKISGLAAVNTTQLKKTSQSGDLQAISYLNLKDIREQTRAFRTLAGHSYPMAVTMTDKDEPHRIFAEIVTANYFDTLGIHPFLGRFFLPGEDRTPGAAPVAVLGYTAWQSRFGGVSDILGKTIKLNETPFTIIGVGPKGFKGVYAVFGPDLWIPSMMAAQALPAEKRNALTDRGTPLFTGIGRLQPGIALAQAQAEMKISGAALEKEYPGANEGKSLTVTPLLEAAYGPERQPVVLGGILLMAIVSFVLLIACSNVANLLLARSSVRRQEIAVRISLGAGRVRLIRQLLTESVLLGLFSGILGFLFGYGGCWILESLRPAEYAENLADLRLNASVFVFAFAVAILTGLIFGIVPAMRISRVSVSEVLKEETRSRGRSRGRVALANMLLAGQVAVSLVLLVVAGLFLRSVEREYAIDPGFQTDHLALFMLYPGQAGYDRVRTEQFYKQVLDRAARIPGISSVSWASNLPLWGGKETGIAIEGQEARKRSEAISAVIDTVDLNYFSTMGIPLLEGRDFTQNDRDVSTPVAIINETMAAKYWPNQDALGKRFQLPQGTEFLEIVGVVKTTNYQTLGEPPQACAYIPLRQHYTDSMILYARSERDPSTVLASVPTEIHSLDPGLAVEDIRAGTKVIDQALWWSKMGVGLLGAFGLLALGLASVGLYGIMAYSVSQRRREIGVRMALGAGPGSVSFLVLRQGMTVVASGVAVGMALSLLLGRVLSRFLYGVSGSDPIGLGGASFALLAVAFVACYLPARSASRVDPLVALREA</sequence>
<dbReference type="GO" id="GO:0022857">
    <property type="term" value="F:transmembrane transporter activity"/>
    <property type="evidence" value="ECO:0007669"/>
    <property type="project" value="TreeGrafter"/>
</dbReference>
<evidence type="ECO:0000259" key="8">
    <source>
        <dbReference type="Pfam" id="PF02687"/>
    </source>
</evidence>
<feature type="transmembrane region" description="Helical" evidence="7">
    <location>
        <begin position="471"/>
        <end position="489"/>
    </location>
</feature>
<feature type="transmembrane region" description="Helical" evidence="7">
    <location>
        <begin position="104"/>
        <end position="126"/>
    </location>
</feature>
<keyword evidence="3 7" id="KW-0812">Transmembrane</keyword>
<evidence type="ECO:0000313" key="10">
    <source>
        <dbReference type="EMBL" id="MBA0087371.1"/>
    </source>
</evidence>
<evidence type="ECO:0000256" key="1">
    <source>
        <dbReference type="ARBA" id="ARBA00004651"/>
    </source>
</evidence>
<comment type="caution">
    <text evidence="10">The sequence shown here is derived from an EMBL/GenBank/DDBJ whole genome shotgun (WGS) entry which is preliminary data.</text>
</comment>